<dbReference type="InterPro" id="IPR024344">
    <property type="entry name" value="MDMPI_metal-binding"/>
</dbReference>
<name>A0ABW4P4V7_9NOCA</name>
<dbReference type="EMBL" id="JBHUFB010000009">
    <property type="protein sequence ID" value="MFD1812490.1"/>
    <property type="molecule type" value="Genomic_DNA"/>
</dbReference>
<dbReference type="RefSeq" id="WP_378484991.1">
    <property type="nucleotide sequence ID" value="NZ_JBHUFB010000009.1"/>
</dbReference>
<dbReference type="Proteomes" id="UP001597286">
    <property type="component" value="Unassembled WGS sequence"/>
</dbReference>
<keyword evidence="2" id="KW-0413">Isomerase</keyword>
<proteinExistence type="predicted"/>
<keyword evidence="3" id="KW-1185">Reference proteome</keyword>
<accession>A0ABW4P4V7</accession>
<dbReference type="NCBIfam" id="TIGR03083">
    <property type="entry name" value="maleylpyruvate isomerase family mycothiol-dependent enzyme"/>
    <property type="match status" value="1"/>
</dbReference>
<reference evidence="3" key="1">
    <citation type="journal article" date="2019" name="Int. J. Syst. Evol. Microbiol.">
        <title>The Global Catalogue of Microorganisms (GCM) 10K type strain sequencing project: providing services to taxonomists for standard genome sequencing and annotation.</title>
        <authorList>
            <consortium name="The Broad Institute Genomics Platform"/>
            <consortium name="The Broad Institute Genome Sequencing Center for Infectious Disease"/>
            <person name="Wu L."/>
            <person name="Ma J."/>
        </authorList>
    </citation>
    <scope>NUCLEOTIDE SEQUENCE [LARGE SCALE GENOMIC DNA]</scope>
    <source>
        <strain evidence="3">DT72</strain>
    </source>
</reference>
<dbReference type="Pfam" id="PF11716">
    <property type="entry name" value="MDMPI_N"/>
    <property type="match status" value="1"/>
</dbReference>
<sequence>MAFHRPWSVRDHARAERSEFADLAAVLTPEQWAAPSRCPGWSVRDVVAHTVIYLGQSRSGLTLNMIRSHWNVDCLNADGLREHPDLTADRLVALLRSDAEPTGAAALYGCRVALIECLVHQQDVRRPLALTRTIPEDRLRASLNFARHSPVIGGARRTRGVRLVATDTEWSAGHGRAVFGTGEALLLTMTGRADSVAGELTGDGVALLR</sequence>
<dbReference type="SUPFAM" id="SSF109854">
    <property type="entry name" value="DinB/YfiT-like putative metalloenzymes"/>
    <property type="match status" value="1"/>
</dbReference>
<dbReference type="Gene3D" id="1.20.120.450">
    <property type="entry name" value="dinb family like domain"/>
    <property type="match status" value="1"/>
</dbReference>
<dbReference type="InterPro" id="IPR017517">
    <property type="entry name" value="Maleyloyr_isom"/>
</dbReference>
<gene>
    <name evidence="2" type="ORF">ACFSJG_09720</name>
</gene>
<evidence type="ECO:0000313" key="3">
    <source>
        <dbReference type="Proteomes" id="UP001597286"/>
    </source>
</evidence>
<dbReference type="GO" id="GO:0016853">
    <property type="term" value="F:isomerase activity"/>
    <property type="evidence" value="ECO:0007669"/>
    <property type="project" value="UniProtKB-KW"/>
</dbReference>
<organism evidence="2 3">
    <name type="scientific">Rhodococcus gannanensis</name>
    <dbReference type="NCBI Taxonomy" id="1960308"/>
    <lineage>
        <taxon>Bacteria</taxon>
        <taxon>Bacillati</taxon>
        <taxon>Actinomycetota</taxon>
        <taxon>Actinomycetes</taxon>
        <taxon>Mycobacteriales</taxon>
        <taxon>Nocardiaceae</taxon>
        <taxon>Rhodococcus</taxon>
    </lineage>
</organism>
<feature type="domain" description="Mycothiol-dependent maleylpyruvate isomerase metal-binding" evidence="1">
    <location>
        <begin position="14"/>
        <end position="103"/>
    </location>
</feature>
<protein>
    <submittedName>
        <fullName evidence="2">Maleylpyruvate isomerase family mycothiol-dependent enzyme</fullName>
    </submittedName>
</protein>
<evidence type="ECO:0000313" key="2">
    <source>
        <dbReference type="EMBL" id="MFD1812490.1"/>
    </source>
</evidence>
<dbReference type="InterPro" id="IPR034660">
    <property type="entry name" value="DinB/YfiT-like"/>
</dbReference>
<evidence type="ECO:0000259" key="1">
    <source>
        <dbReference type="Pfam" id="PF11716"/>
    </source>
</evidence>
<comment type="caution">
    <text evidence="2">The sequence shown here is derived from an EMBL/GenBank/DDBJ whole genome shotgun (WGS) entry which is preliminary data.</text>
</comment>